<name>A0ACC0NQU5_RHOML</name>
<sequence length="60" mass="6638">MHVELLETFLLGSCLLNPSFFRCVSGAVAWSVLHAVGCILSKAERVKTLSLFIFHVESVM</sequence>
<evidence type="ECO:0000313" key="1">
    <source>
        <dbReference type="EMBL" id="KAI8555768.1"/>
    </source>
</evidence>
<protein>
    <submittedName>
        <fullName evidence="1">Uncharacterized protein</fullName>
    </submittedName>
</protein>
<reference evidence="1" key="1">
    <citation type="submission" date="2022-02" db="EMBL/GenBank/DDBJ databases">
        <title>Plant Genome Project.</title>
        <authorList>
            <person name="Zhang R.-G."/>
        </authorList>
    </citation>
    <scope>NUCLEOTIDE SEQUENCE</scope>
    <source>
        <strain evidence="1">AT1</strain>
    </source>
</reference>
<gene>
    <name evidence="1" type="ORF">RHMOL_Rhmol05G0200100</name>
</gene>
<dbReference type="EMBL" id="CM046392">
    <property type="protein sequence ID" value="KAI8555768.1"/>
    <property type="molecule type" value="Genomic_DNA"/>
</dbReference>
<keyword evidence="2" id="KW-1185">Reference proteome</keyword>
<accession>A0ACC0NQU5</accession>
<evidence type="ECO:0000313" key="2">
    <source>
        <dbReference type="Proteomes" id="UP001062846"/>
    </source>
</evidence>
<dbReference type="Proteomes" id="UP001062846">
    <property type="component" value="Chromosome 5"/>
</dbReference>
<proteinExistence type="predicted"/>
<organism evidence="1 2">
    <name type="scientific">Rhododendron molle</name>
    <name type="common">Chinese azalea</name>
    <name type="synonym">Azalea mollis</name>
    <dbReference type="NCBI Taxonomy" id="49168"/>
    <lineage>
        <taxon>Eukaryota</taxon>
        <taxon>Viridiplantae</taxon>
        <taxon>Streptophyta</taxon>
        <taxon>Embryophyta</taxon>
        <taxon>Tracheophyta</taxon>
        <taxon>Spermatophyta</taxon>
        <taxon>Magnoliopsida</taxon>
        <taxon>eudicotyledons</taxon>
        <taxon>Gunneridae</taxon>
        <taxon>Pentapetalae</taxon>
        <taxon>asterids</taxon>
        <taxon>Ericales</taxon>
        <taxon>Ericaceae</taxon>
        <taxon>Ericoideae</taxon>
        <taxon>Rhodoreae</taxon>
        <taxon>Rhododendron</taxon>
    </lineage>
</organism>
<comment type="caution">
    <text evidence="1">The sequence shown here is derived from an EMBL/GenBank/DDBJ whole genome shotgun (WGS) entry which is preliminary data.</text>
</comment>